<proteinExistence type="inferred from homology"/>
<evidence type="ECO:0000256" key="7">
    <source>
        <dbReference type="ARBA" id="ARBA00047851"/>
    </source>
</evidence>
<comment type="similarity">
    <text evidence="9 10">Belongs to the thiamine-phosphate synthase family.</text>
</comment>
<evidence type="ECO:0000256" key="8">
    <source>
        <dbReference type="ARBA" id="ARBA00047883"/>
    </source>
</evidence>
<dbReference type="GO" id="GO:0004789">
    <property type="term" value="F:thiamine-phosphate diphosphorylase activity"/>
    <property type="evidence" value="ECO:0007669"/>
    <property type="project" value="UniProtKB-UniRule"/>
</dbReference>
<dbReference type="EMBL" id="CP000828">
    <property type="protein sequence ID" value="ABW26974.1"/>
    <property type="molecule type" value="Genomic_DNA"/>
</dbReference>
<evidence type="ECO:0000256" key="11">
    <source>
        <dbReference type="RuleBase" id="RU004253"/>
    </source>
</evidence>
<dbReference type="InterPro" id="IPR022998">
    <property type="entry name" value="ThiamineP_synth_TenI"/>
</dbReference>
<keyword evidence="15" id="KW-1185">Reference proteome</keyword>
<dbReference type="Pfam" id="PF02581">
    <property type="entry name" value="TMP-TENI"/>
    <property type="match status" value="1"/>
</dbReference>
<feature type="binding site" evidence="9">
    <location>
        <position position="297"/>
    </location>
    <ligand>
        <name>2-[(2R,5Z)-2-carboxy-4-methylthiazol-5(2H)-ylidene]ethyl phosphate</name>
        <dbReference type="ChEBI" id="CHEBI:62899"/>
    </ligand>
</feature>
<feature type="binding site" evidence="9">
    <location>
        <position position="202"/>
    </location>
    <ligand>
        <name>4-amino-2-methyl-5-(diphosphooxymethyl)pyrimidine</name>
        <dbReference type="ChEBI" id="CHEBI:57841"/>
    </ligand>
</feature>
<evidence type="ECO:0000256" key="1">
    <source>
        <dbReference type="ARBA" id="ARBA00005165"/>
    </source>
</evidence>
<feature type="binding site" evidence="9">
    <location>
        <position position="222"/>
    </location>
    <ligand>
        <name>Mg(2+)</name>
        <dbReference type="ChEBI" id="CHEBI:18420"/>
    </ligand>
</feature>
<dbReference type="NCBIfam" id="TIGR00693">
    <property type="entry name" value="thiE"/>
    <property type="match status" value="1"/>
</dbReference>
<evidence type="ECO:0000256" key="4">
    <source>
        <dbReference type="ARBA" id="ARBA00022842"/>
    </source>
</evidence>
<keyword evidence="3 9" id="KW-0479">Metal-binding</keyword>
<feature type="binding site" evidence="9">
    <location>
        <position position="203"/>
    </location>
    <ligand>
        <name>Mg(2+)</name>
        <dbReference type="ChEBI" id="CHEBI:18420"/>
    </ligand>
</feature>
<dbReference type="Pfam" id="PF17792">
    <property type="entry name" value="ThiD2"/>
    <property type="match status" value="1"/>
</dbReference>
<dbReference type="InterPro" id="IPR034291">
    <property type="entry name" value="TMP_synthase"/>
</dbReference>
<dbReference type="Gene3D" id="3.20.20.70">
    <property type="entry name" value="Aldolase class I"/>
    <property type="match status" value="1"/>
</dbReference>
<dbReference type="PANTHER" id="PTHR20857">
    <property type="entry name" value="THIAMINE-PHOSPHATE PYROPHOSPHORYLASE"/>
    <property type="match status" value="1"/>
</dbReference>
<evidence type="ECO:0000313" key="14">
    <source>
        <dbReference type="EMBL" id="ABW26974.1"/>
    </source>
</evidence>
<dbReference type="GO" id="GO:0000287">
    <property type="term" value="F:magnesium ion binding"/>
    <property type="evidence" value="ECO:0007669"/>
    <property type="project" value="UniProtKB-UniRule"/>
</dbReference>
<dbReference type="GO" id="GO:0005737">
    <property type="term" value="C:cytoplasm"/>
    <property type="evidence" value="ECO:0007669"/>
    <property type="project" value="TreeGrafter"/>
</dbReference>
<comment type="catalytic activity">
    <reaction evidence="6 9 10">
        <text>4-methyl-5-(2-phosphooxyethyl)-thiazole + 4-amino-2-methyl-5-(diphosphooxymethyl)pyrimidine + H(+) = thiamine phosphate + diphosphate</text>
        <dbReference type="Rhea" id="RHEA:22328"/>
        <dbReference type="ChEBI" id="CHEBI:15378"/>
        <dbReference type="ChEBI" id="CHEBI:33019"/>
        <dbReference type="ChEBI" id="CHEBI:37575"/>
        <dbReference type="ChEBI" id="CHEBI:57841"/>
        <dbReference type="ChEBI" id="CHEBI:58296"/>
        <dbReference type="EC" id="2.5.1.3"/>
    </reaction>
</comment>
<dbReference type="HAMAP" id="MF_00097">
    <property type="entry name" value="TMP_synthase"/>
    <property type="match status" value="1"/>
</dbReference>
<dbReference type="PANTHER" id="PTHR20857:SF15">
    <property type="entry name" value="THIAMINE-PHOSPHATE SYNTHASE"/>
    <property type="match status" value="1"/>
</dbReference>
<dbReference type="InterPro" id="IPR036206">
    <property type="entry name" value="ThiamineP_synth_sf"/>
</dbReference>
<comment type="pathway">
    <text evidence="1 9 11">Cofactor biosynthesis; thiamine diphosphate biosynthesis; thiamine phosphate from 4-amino-2-methyl-5-diphosphomethylpyrimidine and 4-methyl-5-(2-phosphoethyl)-thiazole: step 1/1.</text>
</comment>
<organism evidence="14 15">
    <name type="scientific">Acaryochloris marina (strain MBIC 11017)</name>
    <dbReference type="NCBI Taxonomy" id="329726"/>
    <lineage>
        <taxon>Bacteria</taxon>
        <taxon>Bacillati</taxon>
        <taxon>Cyanobacteriota</taxon>
        <taxon>Cyanophyceae</taxon>
        <taxon>Acaryochloridales</taxon>
        <taxon>Acaryochloridaceae</taxon>
        <taxon>Acaryochloris</taxon>
    </lineage>
</organism>
<feature type="region of interest" description="Unknown" evidence="9">
    <location>
        <begin position="1"/>
        <end position="122"/>
    </location>
</feature>
<dbReference type="InterPro" id="IPR016229">
    <property type="entry name" value="TMP_synthase_cyanobac_bac"/>
</dbReference>
<dbReference type="NCBIfam" id="NF002727">
    <property type="entry name" value="PRK02615.1"/>
    <property type="match status" value="1"/>
</dbReference>
<dbReference type="UniPathway" id="UPA00060">
    <property type="reaction ID" value="UER00141"/>
</dbReference>
<keyword evidence="4 9" id="KW-0460">Magnesium</keyword>
<comment type="catalytic activity">
    <reaction evidence="7 9 10">
        <text>2-(2-carboxy-4-methylthiazol-5-yl)ethyl phosphate + 4-amino-2-methyl-5-(diphosphooxymethyl)pyrimidine + 2 H(+) = thiamine phosphate + CO2 + diphosphate</text>
        <dbReference type="Rhea" id="RHEA:47848"/>
        <dbReference type="ChEBI" id="CHEBI:15378"/>
        <dbReference type="ChEBI" id="CHEBI:16526"/>
        <dbReference type="ChEBI" id="CHEBI:33019"/>
        <dbReference type="ChEBI" id="CHEBI:37575"/>
        <dbReference type="ChEBI" id="CHEBI:57841"/>
        <dbReference type="ChEBI" id="CHEBI:62890"/>
        <dbReference type="EC" id="2.5.1.3"/>
    </reaction>
</comment>
<evidence type="ECO:0000313" key="15">
    <source>
        <dbReference type="Proteomes" id="UP000000268"/>
    </source>
</evidence>
<evidence type="ECO:0000259" key="12">
    <source>
        <dbReference type="Pfam" id="PF02581"/>
    </source>
</evidence>
<dbReference type="HAMAP" id="MF_01327">
    <property type="entry name" value="TMP_synthase_cyanobact"/>
    <property type="match status" value="1"/>
</dbReference>
<dbReference type="eggNOG" id="COG0352">
    <property type="taxonomic scope" value="Bacteria"/>
</dbReference>
<keyword evidence="5 9" id="KW-0784">Thiamine biosynthesis</keyword>
<sequence>MMNANSTLYRILDANLDRAREGLRVIEEWCRFGLEDSQMSAQCKQLRQELAHWHHPPLRMARDTPNDPGTQLTHPQEAIRTDLPTVVQANLCRVQEALRVLEEYSKIYDTQMAAACKQMRYQVYTLDTQLQPRHRLQQLLDAPLYLVTSPSDQLTAVVEAALKGGLKLVQYREKQADDDQRLAVAQTLCRLCHQYNALFIVNDRIDIAVAVDADGVHLGQQDMTMAVARQMLGPGKLVGRSTTNPQEMERAIQEEADYIGVGPIYETPTKAGKAAVGHEYIRYANQHAPMPYYAIGGINESNLGEVLAAGAQRVAVVRAIMHAPSPTQAVQQMLKQFPQTSAPAP</sequence>
<feature type="domain" description="ThiD2" evidence="13">
    <location>
        <begin position="10"/>
        <end position="128"/>
    </location>
</feature>
<dbReference type="OrthoDB" id="9812206at2"/>
<dbReference type="PIRSF" id="PIRSF000512">
    <property type="entry name" value="TMP_PPase_Cyanobac_prd"/>
    <property type="match status" value="1"/>
</dbReference>
<evidence type="ECO:0000256" key="2">
    <source>
        <dbReference type="ARBA" id="ARBA00022679"/>
    </source>
</evidence>
<feature type="binding site" evidence="9">
    <location>
        <position position="241"/>
    </location>
    <ligand>
        <name>4-amino-2-methyl-5-(diphosphooxymethyl)pyrimidine</name>
        <dbReference type="ChEBI" id="CHEBI:57841"/>
    </ligand>
</feature>
<reference evidence="14 15" key="1">
    <citation type="journal article" date="2008" name="Proc. Natl. Acad. Sci. U.S.A.">
        <title>Niche adaptation and genome expansion in the chlorophyll d-producing cyanobacterium Acaryochloris marina.</title>
        <authorList>
            <person name="Swingley W.D."/>
            <person name="Chen M."/>
            <person name="Cheung P.C."/>
            <person name="Conrad A.L."/>
            <person name="Dejesa L.C."/>
            <person name="Hao J."/>
            <person name="Honchak B.M."/>
            <person name="Karbach L.E."/>
            <person name="Kurdoglu A."/>
            <person name="Lahiri S."/>
            <person name="Mastrian S.D."/>
            <person name="Miyashita H."/>
            <person name="Page L."/>
            <person name="Ramakrishna P."/>
            <person name="Satoh S."/>
            <person name="Sattley W.M."/>
            <person name="Shimada Y."/>
            <person name="Taylor H.L."/>
            <person name="Tomo T."/>
            <person name="Tsuchiya T."/>
            <person name="Wang Z.T."/>
            <person name="Raymond J."/>
            <person name="Mimuro M."/>
            <person name="Blankenship R.E."/>
            <person name="Touchman J.W."/>
        </authorList>
    </citation>
    <scope>NUCLEOTIDE SEQUENCE [LARGE SCALE GENOMIC DNA]</scope>
    <source>
        <strain evidence="15">MBIC 11017</strain>
    </source>
</reference>
<evidence type="ECO:0000259" key="13">
    <source>
        <dbReference type="Pfam" id="PF17792"/>
    </source>
</evidence>
<comment type="cofactor">
    <cofactor evidence="9">
        <name>Mg(2+)</name>
        <dbReference type="ChEBI" id="CHEBI:18420"/>
    </cofactor>
    <text evidence="9">Binds 1 Mg(2+) ion per subunit.</text>
</comment>
<dbReference type="FunFam" id="3.20.20.70:FF:000096">
    <property type="entry name" value="Thiamine-phosphate synthase"/>
    <property type="match status" value="1"/>
</dbReference>
<accession>B0CEK8</accession>
<dbReference type="CDD" id="cd00564">
    <property type="entry name" value="TMP_TenI"/>
    <property type="match status" value="1"/>
</dbReference>
<dbReference type="RefSeq" id="WP_012162472.1">
    <property type="nucleotide sequence ID" value="NC_009925.1"/>
</dbReference>
<feature type="binding site" evidence="9">
    <location>
        <begin position="267"/>
        <end position="269"/>
    </location>
    <ligand>
        <name>2-[(2R,5Z)-2-carboxy-4-methylthiazol-5(2H)-ylidene]ethyl phosphate</name>
        <dbReference type="ChEBI" id="CHEBI:62899"/>
    </ligand>
</feature>
<dbReference type="HOGENOM" id="CLU_064900_0_0_3"/>
<dbReference type="GO" id="GO:0009228">
    <property type="term" value="P:thiamine biosynthetic process"/>
    <property type="evidence" value="ECO:0007669"/>
    <property type="project" value="UniProtKB-KW"/>
</dbReference>
<keyword evidence="2 9" id="KW-0808">Transferase</keyword>
<dbReference type="SUPFAM" id="SSF51391">
    <property type="entry name" value="Thiamin phosphate synthase"/>
    <property type="match status" value="1"/>
</dbReference>
<evidence type="ECO:0000256" key="6">
    <source>
        <dbReference type="ARBA" id="ARBA00047334"/>
    </source>
</evidence>
<dbReference type="InterPro" id="IPR013785">
    <property type="entry name" value="Aldolase_TIM"/>
</dbReference>
<evidence type="ECO:0000256" key="3">
    <source>
        <dbReference type="ARBA" id="ARBA00022723"/>
    </source>
</evidence>
<dbReference type="InterPro" id="IPR041397">
    <property type="entry name" value="ThiD2"/>
</dbReference>
<evidence type="ECO:0000256" key="10">
    <source>
        <dbReference type="RuleBase" id="RU003826"/>
    </source>
</evidence>
<feature type="region of interest" description="Thiamine-phosphate synthase" evidence="9">
    <location>
        <begin position="123"/>
        <end position="345"/>
    </location>
</feature>
<dbReference type="GO" id="GO:0009229">
    <property type="term" value="P:thiamine diphosphate biosynthetic process"/>
    <property type="evidence" value="ECO:0007669"/>
    <property type="project" value="UniProtKB-UniRule"/>
</dbReference>
<evidence type="ECO:0000256" key="9">
    <source>
        <dbReference type="HAMAP-Rule" id="MF_01327"/>
    </source>
</evidence>
<protein>
    <recommendedName>
        <fullName evidence="9">Thiamine-phosphate synthase</fullName>
        <shortName evidence="9">TP synthase</shortName>
        <shortName evidence="9">TPS</shortName>
        <ecNumber evidence="9">2.5.1.3</ecNumber>
    </recommendedName>
    <alternativeName>
        <fullName evidence="9">Thiamine-phosphate pyrophosphorylase</fullName>
        <shortName evidence="9">TMP pyrophosphorylase</shortName>
        <shortName evidence="9">TMP-PPase</shortName>
    </alternativeName>
</protein>
<gene>
    <name evidence="9" type="primary">thiE</name>
    <name evidence="14" type="ordered locus">AM1_1957</name>
</gene>
<dbReference type="KEGG" id="amr:AM1_1957"/>
<feature type="domain" description="Thiamine phosphate synthase/TenI" evidence="12">
    <location>
        <begin position="144"/>
        <end position="320"/>
    </location>
</feature>
<name>B0CEK8_ACAM1</name>
<dbReference type="STRING" id="329726.AM1_1957"/>
<dbReference type="Proteomes" id="UP000000268">
    <property type="component" value="Chromosome"/>
</dbReference>
<feature type="binding site" evidence="9">
    <location>
        <position position="270"/>
    </location>
    <ligand>
        <name>4-amino-2-methyl-5-(diphosphooxymethyl)pyrimidine</name>
        <dbReference type="ChEBI" id="CHEBI:57841"/>
    </ligand>
</feature>
<dbReference type="AlphaFoldDB" id="B0CEK8"/>
<feature type="binding site" evidence="9">
    <location>
        <begin position="170"/>
        <end position="174"/>
    </location>
    <ligand>
        <name>4-amino-2-methyl-5-(diphosphooxymethyl)pyrimidine</name>
        <dbReference type="ChEBI" id="CHEBI:57841"/>
    </ligand>
</feature>
<comment type="function">
    <text evidence="9">Condenses 4-methyl-5-(beta-hydroxyethyl)thiazole monophosphate (THZ-P) and 2-methyl-4-amino-5-hydroxymethyl pyrimidine pyrophosphate (HMP-PP) to form thiamine monophosphate (TMP).</text>
</comment>
<evidence type="ECO:0000256" key="5">
    <source>
        <dbReference type="ARBA" id="ARBA00022977"/>
    </source>
</evidence>
<dbReference type="EC" id="2.5.1.3" evidence="9"/>
<comment type="catalytic activity">
    <reaction evidence="8 9 10">
        <text>2-[(2R,5Z)-2-carboxy-4-methylthiazol-5(2H)-ylidene]ethyl phosphate + 4-amino-2-methyl-5-(diphosphooxymethyl)pyrimidine + 2 H(+) = thiamine phosphate + CO2 + diphosphate</text>
        <dbReference type="Rhea" id="RHEA:47844"/>
        <dbReference type="ChEBI" id="CHEBI:15378"/>
        <dbReference type="ChEBI" id="CHEBI:16526"/>
        <dbReference type="ChEBI" id="CHEBI:33019"/>
        <dbReference type="ChEBI" id="CHEBI:37575"/>
        <dbReference type="ChEBI" id="CHEBI:57841"/>
        <dbReference type="ChEBI" id="CHEBI:62899"/>
        <dbReference type="EC" id="2.5.1.3"/>
    </reaction>
</comment>